<evidence type="ECO:0000259" key="3">
    <source>
        <dbReference type="Pfam" id="PF00483"/>
    </source>
</evidence>
<evidence type="ECO:0000256" key="1">
    <source>
        <dbReference type="ARBA" id="ARBA00022679"/>
    </source>
</evidence>
<dbReference type="InterPro" id="IPR050065">
    <property type="entry name" value="GlmU-like"/>
</dbReference>
<dbReference type="GO" id="GO:0016779">
    <property type="term" value="F:nucleotidyltransferase activity"/>
    <property type="evidence" value="ECO:0007669"/>
    <property type="project" value="UniProtKB-KW"/>
</dbReference>
<proteinExistence type="predicted"/>
<evidence type="ECO:0000313" key="4">
    <source>
        <dbReference type="EMBL" id="GAH72444.1"/>
    </source>
</evidence>
<dbReference type="EMBL" id="BARU01027281">
    <property type="protein sequence ID" value="GAH72444.1"/>
    <property type="molecule type" value="Genomic_DNA"/>
</dbReference>
<dbReference type="InterPro" id="IPR029044">
    <property type="entry name" value="Nucleotide-diphossugar_trans"/>
</dbReference>
<accession>X1J267</accession>
<gene>
    <name evidence="4" type="ORF">S03H2_43686</name>
</gene>
<dbReference type="InterPro" id="IPR005835">
    <property type="entry name" value="NTP_transferase_dom"/>
</dbReference>
<protein>
    <recommendedName>
        <fullName evidence="3">Nucleotidyl transferase domain-containing protein</fullName>
    </recommendedName>
</protein>
<evidence type="ECO:0000256" key="2">
    <source>
        <dbReference type="ARBA" id="ARBA00022695"/>
    </source>
</evidence>
<feature type="non-terminal residue" evidence="4">
    <location>
        <position position="219"/>
    </location>
</feature>
<comment type="caution">
    <text evidence="4">The sequence shown here is derived from an EMBL/GenBank/DDBJ whole genome shotgun (WGS) entry which is preliminary data.</text>
</comment>
<dbReference type="Gene3D" id="3.90.550.10">
    <property type="entry name" value="Spore Coat Polysaccharide Biosynthesis Protein SpsA, Chain A"/>
    <property type="match status" value="1"/>
</dbReference>
<dbReference type="PANTHER" id="PTHR43584:SF8">
    <property type="entry name" value="N-ACETYLMURAMATE ALPHA-1-PHOSPHATE URIDYLYLTRANSFERASE"/>
    <property type="match status" value="1"/>
</dbReference>
<name>X1J267_9ZZZZ</name>
<dbReference type="SUPFAM" id="SSF53448">
    <property type="entry name" value="Nucleotide-diphospho-sugar transferases"/>
    <property type="match status" value="1"/>
</dbReference>
<dbReference type="AlphaFoldDB" id="X1J267"/>
<keyword evidence="1" id="KW-0808">Transferase</keyword>
<dbReference type="PANTHER" id="PTHR43584">
    <property type="entry name" value="NUCLEOTIDYL TRANSFERASE"/>
    <property type="match status" value="1"/>
</dbReference>
<keyword evidence="2" id="KW-0548">Nucleotidyltransferase</keyword>
<organism evidence="4">
    <name type="scientific">marine sediment metagenome</name>
    <dbReference type="NCBI Taxonomy" id="412755"/>
    <lineage>
        <taxon>unclassified sequences</taxon>
        <taxon>metagenomes</taxon>
        <taxon>ecological metagenomes</taxon>
    </lineage>
</organism>
<dbReference type="Pfam" id="PF00483">
    <property type="entry name" value="NTP_transferase"/>
    <property type="match status" value="1"/>
</dbReference>
<reference evidence="4" key="1">
    <citation type="journal article" date="2014" name="Front. Microbiol.">
        <title>High frequency of phylogenetically diverse reductive dehalogenase-homologous genes in deep subseafloor sedimentary metagenomes.</title>
        <authorList>
            <person name="Kawai M."/>
            <person name="Futagami T."/>
            <person name="Toyoda A."/>
            <person name="Takaki Y."/>
            <person name="Nishi S."/>
            <person name="Hori S."/>
            <person name="Arai W."/>
            <person name="Tsubouchi T."/>
            <person name="Morono Y."/>
            <person name="Uchiyama I."/>
            <person name="Ito T."/>
            <person name="Fujiyama A."/>
            <person name="Inagaki F."/>
            <person name="Takami H."/>
        </authorList>
    </citation>
    <scope>NUCLEOTIDE SEQUENCE</scope>
    <source>
        <strain evidence="4">Expedition CK06-06</strain>
    </source>
</reference>
<sequence>MLNRKVNKGIILAAGDGDRLGYLTLTCPKVLLPVNEEAPLISYPIKALAAAGISDIAIVVGYLGDKVIEVLGDGSSFSVRLEYIVNPDYLGGNAFSVHCARDWAQKEPVVLCMGDHLIEVEIVRRLLDRQNPTETLCVDFTPAPHHRVDEATKAAIDNAGCIQGIGKDLACWDALDTGTFLLTEDFFQALHELVQQRGTDVEMSDVIRFLVSRGHLFDT</sequence>
<feature type="domain" description="Nucleotidyl transferase" evidence="3">
    <location>
        <begin position="8"/>
        <end position="164"/>
    </location>
</feature>